<keyword evidence="1" id="KW-0489">Methyltransferase</keyword>
<evidence type="ECO:0000313" key="2">
    <source>
        <dbReference type="Proteomes" id="UP000028838"/>
    </source>
</evidence>
<sequence>VNGACYVFCLVGGVACFRQLLSQGKFHLVESSPSKILTLHALSARRGCSAADRKVSSNSRLGLPAVTDERARIVFRYTPKKDVQ</sequence>
<dbReference type="GO" id="GO:0032259">
    <property type="term" value="P:methylation"/>
    <property type="evidence" value="ECO:0007669"/>
    <property type="project" value="UniProtKB-KW"/>
</dbReference>
<dbReference type="VEuPathDB" id="ToxoDB:TGFOU_403550"/>
<dbReference type="OrthoDB" id="416496at2759"/>
<dbReference type="AlphaFoldDB" id="A0A086LBN7"/>
<protein>
    <submittedName>
        <fullName evidence="1">Methyltransferase domain protein</fullName>
    </submittedName>
</protein>
<proteinExistence type="predicted"/>
<evidence type="ECO:0000313" key="1">
    <source>
        <dbReference type="EMBL" id="KFG54055.1"/>
    </source>
</evidence>
<dbReference type="EMBL" id="AEYH02000688">
    <property type="protein sequence ID" value="KFG54055.1"/>
    <property type="molecule type" value="Genomic_DNA"/>
</dbReference>
<accession>A0A086LBN7</accession>
<gene>
    <name evidence="1" type="ORF">TGFOU_403550</name>
</gene>
<reference evidence="1 2" key="1">
    <citation type="submission" date="2014-07" db="EMBL/GenBank/DDBJ databases">
        <authorList>
            <person name="Sibley D."/>
            <person name="Venepally P."/>
            <person name="Karamycheva S."/>
            <person name="Hadjithomas M."/>
            <person name="Khan A."/>
            <person name="Brunk B."/>
            <person name="Roos D."/>
            <person name="Caler E."/>
            <person name="Lorenzi H."/>
        </authorList>
    </citation>
    <scope>NUCLEOTIDE SEQUENCE [LARGE SCALE GENOMIC DNA]</scope>
    <source>
        <strain evidence="1 2">FOU</strain>
    </source>
</reference>
<organism evidence="1 2">
    <name type="scientific">Toxoplasma gondii FOU</name>
    <dbReference type="NCBI Taxonomy" id="943167"/>
    <lineage>
        <taxon>Eukaryota</taxon>
        <taxon>Sar</taxon>
        <taxon>Alveolata</taxon>
        <taxon>Apicomplexa</taxon>
        <taxon>Conoidasida</taxon>
        <taxon>Coccidia</taxon>
        <taxon>Eucoccidiorida</taxon>
        <taxon>Eimeriorina</taxon>
        <taxon>Sarcocystidae</taxon>
        <taxon>Toxoplasma</taxon>
    </lineage>
</organism>
<keyword evidence="1" id="KW-0808">Transferase</keyword>
<name>A0A086LBN7_TOXGO</name>
<dbReference type="Proteomes" id="UP000028838">
    <property type="component" value="Unassembled WGS sequence"/>
</dbReference>
<comment type="caution">
    <text evidence="1">The sequence shown here is derived from an EMBL/GenBank/DDBJ whole genome shotgun (WGS) entry which is preliminary data.</text>
</comment>
<dbReference type="GO" id="GO:0008168">
    <property type="term" value="F:methyltransferase activity"/>
    <property type="evidence" value="ECO:0007669"/>
    <property type="project" value="UniProtKB-KW"/>
</dbReference>
<feature type="non-terminal residue" evidence="1">
    <location>
        <position position="1"/>
    </location>
</feature>